<reference evidence="2 3" key="1">
    <citation type="submission" date="2020-10" db="EMBL/GenBank/DDBJ databases">
        <title>Sequencing the genomes of 1000 actinobacteria strains.</title>
        <authorList>
            <person name="Klenk H.-P."/>
        </authorList>
    </citation>
    <scope>NUCLEOTIDE SEQUENCE [LARGE SCALE GENOMIC DNA]</scope>
    <source>
        <strain evidence="2 3">DSM 15666</strain>
    </source>
</reference>
<feature type="transmembrane region" description="Helical" evidence="1">
    <location>
        <begin position="12"/>
        <end position="34"/>
    </location>
</feature>
<dbReference type="EMBL" id="JADBED010000001">
    <property type="protein sequence ID" value="MBE1525357.1"/>
    <property type="molecule type" value="Genomic_DNA"/>
</dbReference>
<keyword evidence="1" id="KW-0472">Membrane</keyword>
<proteinExistence type="predicted"/>
<evidence type="ECO:0000256" key="1">
    <source>
        <dbReference type="SAM" id="Phobius"/>
    </source>
</evidence>
<dbReference type="RefSeq" id="WP_264080983.1">
    <property type="nucleotide sequence ID" value="NZ_BAAALJ010000013.1"/>
</dbReference>
<dbReference type="Proteomes" id="UP000643525">
    <property type="component" value="Unassembled WGS sequence"/>
</dbReference>
<keyword evidence="1" id="KW-0812">Transmembrane</keyword>
<keyword evidence="1" id="KW-1133">Transmembrane helix</keyword>
<comment type="caution">
    <text evidence="2">The sequence shown here is derived from an EMBL/GenBank/DDBJ whole genome shotgun (WGS) entry which is preliminary data.</text>
</comment>
<sequence>MMDITLVATLNAFLMAALVLTVPALVIIGVWTAVGEFLRG</sequence>
<protein>
    <submittedName>
        <fullName evidence="2">Uncharacterized protein</fullName>
    </submittedName>
</protein>
<evidence type="ECO:0000313" key="2">
    <source>
        <dbReference type="EMBL" id="MBE1525357.1"/>
    </source>
</evidence>
<accession>A0ABR9JIK0</accession>
<evidence type="ECO:0000313" key="3">
    <source>
        <dbReference type="Proteomes" id="UP000643525"/>
    </source>
</evidence>
<keyword evidence="3" id="KW-1185">Reference proteome</keyword>
<name>A0ABR9JIK0_9MICC</name>
<organism evidence="2 3">
    <name type="scientific">Nesterenkonia lutea</name>
    <dbReference type="NCBI Taxonomy" id="272919"/>
    <lineage>
        <taxon>Bacteria</taxon>
        <taxon>Bacillati</taxon>
        <taxon>Actinomycetota</taxon>
        <taxon>Actinomycetes</taxon>
        <taxon>Micrococcales</taxon>
        <taxon>Micrococcaceae</taxon>
        <taxon>Nesterenkonia</taxon>
    </lineage>
</organism>
<gene>
    <name evidence="2" type="ORF">H4W27_002475</name>
</gene>